<feature type="transmembrane region" description="Helical" evidence="1">
    <location>
        <begin position="95"/>
        <end position="115"/>
    </location>
</feature>
<feature type="transmembrane region" description="Helical" evidence="1">
    <location>
        <begin position="135"/>
        <end position="154"/>
    </location>
</feature>
<organism evidence="2 3">
    <name type="scientific">Allosphingosinicella deserti</name>
    <dbReference type="NCBI Taxonomy" id="2116704"/>
    <lineage>
        <taxon>Bacteria</taxon>
        <taxon>Pseudomonadati</taxon>
        <taxon>Pseudomonadota</taxon>
        <taxon>Alphaproteobacteria</taxon>
        <taxon>Sphingomonadales</taxon>
        <taxon>Sphingomonadaceae</taxon>
        <taxon>Allosphingosinicella</taxon>
    </lineage>
</organism>
<feature type="transmembrane region" description="Helical" evidence="1">
    <location>
        <begin position="20"/>
        <end position="45"/>
    </location>
</feature>
<comment type="caution">
    <text evidence="2">The sequence shown here is derived from an EMBL/GenBank/DDBJ whole genome shotgun (WGS) entry which is preliminary data.</text>
</comment>
<evidence type="ECO:0000313" key="2">
    <source>
        <dbReference type="EMBL" id="PSJ43464.1"/>
    </source>
</evidence>
<proteinExistence type="predicted"/>
<keyword evidence="1" id="KW-0472">Membrane</keyword>
<sequence>MSVATCFDWGTIMTNIPARILLGFAAGALSHVVFQGALGVVYFSADMIPGLPWSFKPLPPFGVPTTLNFAFWAGLWGIAYALLERRLTARLGRIGGGLLFGVAAMLVRWFIVLPLKGAEIVEGFVPNLVVVYTGFHLIFGIGLAILFGAGLRLVPQPARVSLNARQG</sequence>
<evidence type="ECO:0000313" key="3">
    <source>
        <dbReference type="Proteomes" id="UP000241167"/>
    </source>
</evidence>
<keyword evidence="3" id="KW-1185">Reference proteome</keyword>
<dbReference type="AlphaFoldDB" id="A0A2P7QZS2"/>
<accession>A0A2P7QZS2</accession>
<protein>
    <submittedName>
        <fullName evidence="2">Uncharacterized protein</fullName>
    </submittedName>
</protein>
<reference evidence="2 3" key="1">
    <citation type="submission" date="2018-03" db="EMBL/GenBank/DDBJ databases">
        <title>The draft genome of Sphingosinicella sp. GL-C-18.</title>
        <authorList>
            <person name="Liu L."/>
            <person name="Li L."/>
            <person name="Liang L."/>
            <person name="Zhang X."/>
            <person name="Wang T."/>
        </authorList>
    </citation>
    <scope>NUCLEOTIDE SEQUENCE [LARGE SCALE GENOMIC DNA]</scope>
    <source>
        <strain evidence="2 3">GL-C-18</strain>
    </source>
</reference>
<dbReference type="Proteomes" id="UP000241167">
    <property type="component" value="Unassembled WGS sequence"/>
</dbReference>
<gene>
    <name evidence="2" type="ORF">C7I55_03670</name>
</gene>
<name>A0A2P7QZS2_9SPHN</name>
<keyword evidence="1" id="KW-0812">Transmembrane</keyword>
<keyword evidence="1" id="KW-1133">Transmembrane helix</keyword>
<evidence type="ECO:0000256" key="1">
    <source>
        <dbReference type="SAM" id="Phobius"/>
    </source>
</evidence>
<feature type="transmembrane region" description="Helical" evidence="1">
    <location>
        <begin position="65"/>
        <end position="83"/>
    </location>
</feature>
<dbReference type="EMBL" id="PXYI01000001">
    <property type="protein sequence ID" value="PSJ43464.1"/>
    <property type="molecule type" value="Genomic_DNA"/>
</dbReference>